<keyword evidence="1" id="KW-1133">Transmembrane helix</keyword>
<organism evidence="3 4">
    <name type="scientific">Blastomyces gilchristii (strain SLH14081)</name>
    <name type="common">Blastomyces dermatitidis</name>
    <dbReference type="NCBI Taxonomy" id="559298"/>
    <lineage>
        <taxon>Eukaryota</taxon>
        <taxon>Fungi</taxon>
        <taxon>Dikarya</taxon>
        <taxon>Ascomycota</taxon>
        <taxon>Pezizomycotina</taxon>
        <taxon>Eurotiomycetes</taxon>
        <taxon>Eurotiomycetidae</taxon>
        <taxon>Onygenales</taxon>
        <taxon>Ajellomycetaceae</taxon>
        <taxon>Blastomyces</taxon>
    </lineage>
</organism>
<dbReference type="Proteomes" id="UP000002038">
    <property type="component" value="Unassembled WGS sequence"/>
</dbReference>
<name>A0A179V1X4_BLAGS</name>
<sequence>MILEKCGFFLIFLQCFATNFQGGAGTILSLQRSQDPFILARPRKAIASLTVTLTPTHSDSPQISLGRNYNVSFIAASHLAVPSQARACPVPKRMVPITLILTIAIITTIVTRLVNK</sequence>
<keyword evidence="1" id="KW-0812">Transmembrane</keyword>
<dbReference type="GeneID" id="42529377"/>
<evidence type="ECO:0000256" key="1">
    <source>
        <dbReference type="SAM" id="Phobius"/>
    </source>
</evidence>
<dbReference type="AlphaFoldDB" id="A0A179V1X4"/>
<feature type="transmembrane region" description="Helical" evidence="1">
    <location>
        <begin position="94"/>
        <end position="114"/>
    </location>
</feature>
<proteinExistence type="predicted"/>
<accession>A0A179V1X4</accession>
<keyword evidence="1" id="KW-0472">Membrane</keyword>
<evidence type="ECO:0000313" key="3">
    <source>
        <dbReference type="EMBL" id="OAT13407.1"/>
    </source>
</evidence>
<feature type="signal peptide" evidence="2">
    <location>
        <begin position="1"/>
        <end position="17"/>
    </location>
</feature>
<dbReference type="VEuPathDB" id="FungiDB:BDBG_17798"/>
<keyword evidence="4" id="KW-1185">Reference proteome</keyword>
<dbReference type="EMBL" id="GG657472">
    <property type="protein sequence ID" value="OAT13407.1"/>
    <property type="molecule type" value="Genomic_DNA"/>
</dbReference>
<evidence type="ECO:0000256" key="2">
    <source>
        <dbReference type="SAM" id="SignalP"/>
    </source>
</evidence>
<gene>
    <name evidence="3" type="ORF">BDBG_17798</name>
</gene>
<protein>
    <submittedName>
        <fullName evidence="3">Uncharacterized protein</fullName>
    </submittedName>
</protein>
<reference evidence="4" key="1">
    <citation type="journal article" date="2015" name="PLoS Genet.">
        <title>The dynamic genome and transcriptome of the human fungal pathogen Blastomyces and close relative Emmonsia.</title>
        <authorList>
            <person name="Munoz J.F."/>
            <person name="Gauthier G.M."/>
            <person name="Desjardins C.A."/>
            <person name="Gallo J.E."/>
            <person name="Holder J."/>
            <person name="Sullivan T.D."/>
            <person name="Marty A.J."/>
            <person name="Carmen J.C."/>
            <person name="Chen Z."/>
            <person name="Ding L."/>
            <person name="Gujja S."/>
            <person name="Magrini V."/>
            <person name="Misas E."/>
            <person name="Mitreva M."/>
            <person name="Priest M."/>
            <person name="Saif S."/>
            <person name="Whiston E.A."/>
            <person name="Young S."/>
            <person name="Zeng Q."/>
            <person name="Goldman W.E."/>
            <person name="Mardis E.R."/>
            <person name="Taylor J.W."/>
            <person name="McEwen J.G."/>
            <person name="Clay O.K."/>
            <person name="Klein B.S."/>
            <person name="Cuomo C.A."/>
        </authorList>
    </citation>
    <scope>NUCLEOTIDE SEQUENCE [LARGE SCALE GENOMIC DNA]</scope>
    <source>
        <strain evidence="4">SLH14081</strain>
    </source>
</reference>
<dbReference type="OrthoDB" id="20872at2759"/>
<dbReference type="KEGG" id="bgh:BDBG_17798"/>
<keyword evidence="2" id="KW-0732">Signal</keyword>
<dbReference type="RefSeq" id="XP_031580888.1">
    <property type="nucleotide sequence ID" value="XM_031725445.1"/>
</dbReference>
<evidence type="ECO:0000313" key="4">
    <source>
        <dbReference type="Proteomes" id="UP000002038"/>
    </source>
</evidence>
<feature type="chain" id="PRO_5008107670" evidence="2">
    <location>
        <begin position="18"/>
        <end position="116"/>
    </location>
</feature>